<feature type="domain" description="Glutaredoxin" evidence="5">
    <location>
        <begin position="17"/>
        <end position="79"/>
    </location>
</feature>
<dbReference type="PRINTS" id="PR00160">
    <property type="entry name" value="GLUTAREDOXIN"/>
</dbReference>
<dbReference type="InterPro" id="IPR014025">
    <property type="entry name" value="Glutaredoxin_subgr"/>
</dbReference>
<keyword evidence="3" id="KW-1015">Disulfide bond</keyword>
<evidence type="ECO:0000256" key="1">
    <source>
        <dbReference type="ARBA" id="ARBA00022448"/>
    </source>
</evidence>
<dbReference type="Proteomes" id="UP000265703">
    <property type="component" value="Unassembled WGS sequence"/>
</dbReference>
<proteinExistence type="predicted"/>
<dbReference type="GO" id="GO:0015038">
    <property type="term" value="F:glutathione disulfide oxidoreductase activity"/>
    <property type="evidence" value="ECO:0007669"/>
    <property type="project" value="TreeGrafter"/>
</dbReference>
<sequence length="101" mass="11289">MSGIKDLVEKLIQENPIMIFSKSYCPYCKKAKETIEGLRKKYKAFEIDEADNGSAIQDYLKEKTSQRTVPNIFIDGKHVGGCDSLLAAKDDGSLEKMIANL</sequence>
<dbReference type="Pfam" id="PF00462">
    <property type="entry name" value="Glutaredoxin"/>
    <property type="match status" value="1"/>
</dbReference>
<name>A0A397TI84_9GLOM</name>
<dbReference type="GO" id="GO:0034599">
    <property type="term" value="P:cellular response to oxidative stress"/>
    <property type="evidence" value="ECO:0007669"/>
    <property type="project" value="TreeGrafter"/>
</dbReference>
<dbReference type="PROSITE" id="PS00195">
    <property type="entry name" value="GLUTAREDOXIN_1"/>
    <property type="match status" value="1"/>
</dbReference>
<dbReference type="OrthoDB" id="418495at2759"/>
<dbReference type="InterPro" id="IPR011899">
    <property type="entry name" value="Glutaredoxin_euk/vir"/>
</dbReference>
<evidence type="ECO:0000256" key="4">
    <source>
        <dbReference type="ARBA" id="ARBA00023284"/>
    </source>
</evidence>
<comment type="caution">
    <text evidence="6">The sequence shown here is derived from an EMBL/GenBank/DDBJ whole genome shotgun (WGS) entry which is preliminary data.</text>
</comment>
<dbReference type="InterPro" id="IPR011767">
    <property type="entry name" value="GLR_AS"/>
</dbReference>
<dbReference type="GO" id="GO:0005737">
    <property type="term" value="C:cytoplasm"/>
    <property type="evidence" value="ECO:0007669"/>
    <property type="project" value="TreeGrafter"/>
</dbReference>
<evidence type="ECO:0000259" key="5">
    <source>
        <dbReference type="Pfam" id="PF00462"/>
    </source>
</evidence>
<dbReference type="GO" id="GO:0004602">
    <property type="term" value="F:glutathione peroxidase activity"/>
    <property type="evidence" value="ECO:0007669"/>
    <property type="project" value="UniProtKB-ARBA"/>
</dbReference>
<organism evidence="6 7">
    <name type="scientific">Glomus cerebriforme</name>
    <dbReference type="NCBI Taxonomy" id="658196"/>
    <lineage>
        <taxon>Eukaryota</taxon>
        <taxon>Fungi</taxon>
        <taxon>Fungi incertae sedis</taxon>
        <taxon>Mucoromycota</taxon>
        <taxon>Glomeromycotina</taxon>
        <taxon>Glomeromycetes</taxon>
        <taxon>Glomerales</taxon>
        <taxon>Glomeraceae</taxon>
        <taxon>Glomus</taxon>
    </lineage>
</organism>
<dbReference type="PROSITE" id="PS51354">
    <property type="entry name" value="GLUTAREDOXIN_2"/>
    <property type="match status" value="1"/>
</dbReference>
<accession>A0A397TI84</accession>
<dbReference type="STRING" id="658196.A0A397TI84"/>
<dbReference type="SUPFAM" id="SSF52833">
    <property type="entry name" value="Thioredoxin-like"/>
    <property type="match status" value="1"/>
</dbReference>
<dbReference type="AlphaFoldDB" id="A0A397TI84"/>
<evidence type="ECO:0000256" key="3">
    <source>
        <dbReference type="ARBA" id="ARBA00023157"/>
    </source>
</evidence>
<keyword evidence="2" id="KW-0249">Electron transport</keyword>
<dbReference type="EMBL" id="QKYT01000075">
    <property type="protein sequence ID" value="RIA94711.1"/>
    <property type="molecule type" value="Genomic_DNA"/>
</dbReference>
<keyword evidence="1" id="KW-0813">Transport</keyword>
<dbReference type="PANTHER" id="PTHR45694:SF18">
    <property type="entry name" value="GLUTAREDOXIN-1-RELATED"/>
    <property type="match status" value="1"/>
</dbReference>
<gene>
    <name evidence="6" type="ORF">C1645_796464</name>
</gene>
<dbReference type="Gene3D" id="3.40.30.10">
    <property type="entry name" value="Glutaredoxin"/>
    <property type="match status" value="1"/>
</dbReference>
<keyword evidence="7" id="KW-1185">Reference proteome</keyword>
<dbReference type="CDD" id="cd03419">
    <property type="entry name" value="GRX_GRXh_1_2_like"/>
    <property type="match status" value="1"/>
</dbReference>
<keyword evidence="4" id="KW-0676">Redox-active center</keyword>
<dbReference type="PANTHER" id="PTHR45694">
    <property type="entry name" value="GLUTAREDOXIN 2"/>
    <property type="match status" value="1"/>
</dbReference>
<dbReference type="FunFam" id="3.40.30.10:FF:000026">
    <property type="entry name" value="Glutaredoxin 2"/>
    <property type="match status" value="1"/>
</dbReference>
<protein>
    <submittedName>
        <fullName evidence="6">Glutaredoxin 1</fullName>
    </submittedName>
</protein>
<dbReference type="NCBIfam" id="TIGR02180">
    <property type="entry name" value="GRX_euk"/>
    <property type="match status" value="1"/>
</dbReference>
<evidence type="ECO:0000313" key="6">
    <source>
        <dbReference type="EMBL" id="RIA94711.1"/>
    </source>
</evidence>
<evidence type="ECO:0000256" key="2">
    <source>
        <dbReference type="ARBA" id="ARBA00022982"/>
    </source>
</evidence>
<dbReference type="InterPro" id="IPR036249">
    <property type="entry name" value="Thioredoxin-like_sf"/>
</dbReference>
<reference evidence="6 7" key="1">
    <citation type="submission" date="2018-06" db="EMBL/GenBank/DDBJ databases">
        <title>Comparative genomics reveals the genomic features of Rhizophagus irregularis, R. cerebriforme, R. diaphanum and Gigaspora rosea, and their symbiotic lifestyle signature.</title>
        <authorList>
            <person name="Morin E."/>
            <person name="San Clemente H."/>
            <person name="Chen E.C.H."/>
            <person name="De La Providencia I."/>
            <person name="Hainaut M."/>
            <person name="Kuo A."/>
            <person name="Kohler A."/>
            <person name="Murat C."/>
            <person name="Tang N."/>
            <person name="Roy S."/>
            <person name="Loubradou J."/>
            <person name="Henrissat B."/>
            <person name="Grigoriev I.V."/>
            <person name="Corradi N."/>
            <person name="Roux C."/>
            <person name="Martin F.M."/>
        </authorList>
    </citation>
    <scope>NUCLEOTIDE SEQUENCE [LARGE SCALE GENOMIC DNA]</scope>
    <source>
        <strain evidence="6 7">DAOM 227022</strain>
    </source>
</reference>
<dbReference type="InterPro" id="IPR002109">
    <property type="entry name" value="Glutaredoxin"/>
</dbReference>
<evidence type="ECO:0000313" key="7">
    <source>
        <dbReference type="Proteomes" id="UP000265703"/>
    </source>
</evidence>